<protein>
    <submittedName>
        <fullName evidence="1">GvpL/GvpF family gas vesicle protein</fullName>
    </submittedName>
</protein>
<dbReference type="RefSeq" id="WP_342070898.1">
    <property type="nucleotide sequence ID" value="NZ_CP151762.1"/>
</dbReference>
<evidence type="ECO:0000313" key="1">
    <source>
        <dbReference type="EMBL" id="WZU64534.1"/>
    </source>
</evidence>
<dbReference type="Pfam" id="PF06386">
    <property type="entry name" value="GvpL_GvpF"/>
    <property type="match status" value="1"/>
</dbReference>
<accession>A0AAN0M3P2</accession>
<dbReference type="Proteomes" id="UP001451782">
    <property type="component" value="Chromosome"/>
</dbReference>
<dbReference type="InterPro" id="IPR009430">
    <property type="entry name" value="GvpL/GvpF"/>
</dbReference>
<dbReference type="KEGG" id="yag:AABB28_04415"/>
<dbReference type="GO" id="GO:0031411">
    <property type="term" value="C:gas vesicle"/>
    <property type="evidence" value="ECO:0007669"/>
    <property type="project" value="InterPro"/>
</dbReference>
<gene>
    <name evidence="1" type="ORF">AABB28_04415</name>
</gene>
<sequence length="312" mass="33735">MTSSEIIAVLPGTLTSSVHVQLQFVPAHGYTAVLAQHPRSAIKLPLSRKDVLLTAAQRQAWLEQCMQCGTVLPFGMDSMIDQADVPALIAANRPLLDALASRFAGKVQFQVTVSWDPQGVLSKFRNSPELSGLFGEVSIAPDKLSLSVKALSERLQNQILHLLEKVASEVLQLPVTDDMLTNSVVLVETSRLAELDQTIEAIDAIWTEGLRIKQIGPAPAASFASLAPRKITARDIEIALETIGSRPHDTQQDIARARRDALLQSPLAAADIKRSAEIIDAAFRVGTNNQAFFLCTAISDGQAAFVTQRKVA</sequence>
<dbReference type="GO" id="GO:0031412">
    <property type="term" value="P:gas vesicle organization"/>
    <property type="evidence" value="ECO:0007669"/>
    <property type="project" value="InterPro"/>
</dbReference>
<dbReference type="AlphaFoldDB" id="A0AAN0M3P2"/>
<name>A0AAN0M3P2_9RHOB</name>
<proteinExistence type="predicted"/>
<organism evidence="1 2">
    <name type="scientific">Yoonia algicola</name>
    <dbReference type="NCBI Taxonomy" id="3137368"/>
    <lineage>
        <taxon>Bacteria</taxon>
        <taxon>Pseudomonadati</taxon>
        <taxon>Pseudomonadota</taxon>
        <taxon>Alphaproteobacteria</taxon>
        <taxon>Rhodobacterales</taxon>
        <taxon>Paracoccaceae</taxon>
        <taxon>Yoonia</taxon>
    </lineage>
</organism>
<evidence type="ECO:0000313" key="2">
    <source>
        <dbReference type="Proteomes" id="UP001451782"/>
    </source>
</evidence>
<dbReference type="EMBL" id="CP151762">
    <property type="protein sequence ID" value="WZU64534.1"/>
    <property type="molecule type" value="Genomic_DNA"/>
</dbReference>
<keyword evidence="2" id="KW-1185">Reference proteome</keyword>
<reference evidence="1 2" key="1">
    <citation type="submission" date="2024-04" db="EMBL/GenBank/DDBJ databases">
        <title>Phylogenomic analyses of a clade within the roseobacter group suggest taxonomic reassignments of species of the genera Aestuariivita, Citreicella, Loktanella, Nautella, Pelagibaca, Ruegeria, Thalassobius, Thiobacimonas and Tropicibacter, and the proposal o.</title>
        <authorList>
            <person name="Jeon C.O."/>
        </authorList>
    </citation>
    <scope>NUCLEOTIDE SEQUENCE [LARGE SCALE GENOMIC DNA]</scope>
    <source>
        <strain evidence="1 2">G8-12</strain>
    </source>
</reference>